<gene>
    <name evidence="4" type="ORF">Rmf_01870</name>
</gene>
<dbReference type="EMBL" id="AP025637">
    <property type="protein sequence ID" value="BDG70258.1"/>
    <property type="molecule type" value="Genomic_DNA"/>
</dbReference>
<dbReference type="InterPro" id="IPR002701">
    <property type="entry name" value="CM_II_prokaryot"/>
</dbReference>
<dbReference type="SMART" id="SM00830">
    <property type="entry name" value="CM_2"/>
    <property type="match status" value="1"/>
</dbReference>
<keyword evidence="2" id="KW-0175">Coiled coil</keyword>
<dbReference type="RefSeq" id="WP_244457599.1">
    <property type="nucleotide sequence ID" value="NZ_AP025637.1"/>
</dbReference>
<dbReference type="InterPro" id="IPR036979">
    <property type="entry name" value="CM_dom_sf"/>
</dbReference>
<dbReference type="Proteomes" id="UP000831327">
    <property type="component" value="Chromosome"/>
</dbReference>
<keyword evidence="5" id="KW-1185">Reference proteome</keyword>
<dbReference type="Gene3D" id="1.20.59.10">
    <property type="entry name" value="Chorismate mutase"/>
    <property type="match status" value="1"/>
</dbReference>
<dbReference type="Pfam" id="PF01817">
    <property type="entry name" value="CM_2"/>
    <property type="match status" value="1"/>
</dbReference>
<dbReference type="SUPFAM" id="SSF48600">
    <property type="entry name" value="Chorismate mutase II"/>
    <property type="match status" value="1"/>
</dbReference>
<dbReference type="InterPro" id="IPR036263">
    <property type="entry name" value="Chorismate_II_sf"/>
</dbReference>
<organism evidence="4 5">
    <name type="scientific">Roseomonas fluvialis</name>
    <dbReference type="NCBI Taxonomy" id="1750527"/>
    <lineage>
        <taxon>Bacteria</taxon>
        <taxon>Pseudomonadati</taxon>
        <taxon>Pseudomonadota</taxon>
        <taxon>Alphaproteobacteria</taxon>
        <taxon>Acetobacterales</taxon>
        <taxon>Roseomonadaceae</taxon>
        <taxon>Roseomonas</taxon>
    </lineage>
</organism>
<evidence type="ECO:0000313" key="5">
    <source>
        <dbReference type="Proteomes" id="UP000831327"/>
    </source>
</evidence>
<accession>A0ABM7XXV2</accession>
<dbReference type="EC" id="5.4.99.5" evidence="1"/>
<feature type="coiled-coil region" evidence="2">
    <location>
        <begin position="7"/>
        <end position="34"/>
    </location>
</feature>
<evidence type="ECO:0000256" key="1">
    <source>
        <dbReference type="ARBA" id="ARBA00012404"/>
    </source>
</evidence>
<name>A0ABM7XXV2_9PROT</name>
<evidence type="ECO:0000256" key="2">
    <source>
        <dbReference type="SAM" id="Coils"/>
    </source>
</evidence>
<feature type="domain" description="Chorismate mutase" evidence="3">
    <location>
        <begin position="8"/>
        <end position="98"/>
    </location>
</feature>
<dbReference type="PROSITE" id="PS51168">
    <property type="entry name" value="CHORISMATE_MUT_2"/>
    <property type="match status" value="1"/>
</dbReference>
<evidence type="ECO:0000259" key="3">
    <source>
        <dbReference type="PROSITE" id="PS51168"/>
    </source>
</evidence>
<protein>
    <recommendedName>
        <fullName evidence="1">chorismate mutase</fullName>
        <ecNumber evidence="1">5.4.99.5</ecNumber>
    </recommendedName>
</protein>
<proteinExistence type="predicted"/>
<sequence>MPDTAPAAPAEAEIAALRAEIDALDDAMHDLLMKRSAVVARLAGSRAKGGTTPLRPGREAAVLRRLLARHTGPLARERLVRIWREIFMASTAIQGGFSVAVHAPSPQSGHARLAREHFGPIAAIRVHPTPARALAAVSAGEASVAVLPAPAEEEAGAGAAWWARLEVPKLQVVARLPFVGEPPGSPGALVVAPVAADPSGDDRTLLLLEAEAGAPRARIAGALAEAGLAAPSLIVARVGQATLALAEIEGFLRADDARLASLPWARRTILGAYAAPVVGDAA</sequence>
<reference evidence="4 5" key="1">
    <citation type="journal article" date="2016" name="Microbes Environ.">
        <title>Phylogenetically diverse aerobic anoxygenic phototrophic bacteria isolated from epilithic biofilms in Tama river, Japan.</title>
        <authorList>
            <person name="Hirose S."/>
            <person name="Matsuura K."/>
            <person name="Haruta S."/>
        </authorList>
    </citation>
    <scope>NUCLEOTIDE SEQUENCE [LARGE SCALE GENOMIC DNA]</scope>
    <source>
        <strain evidence="4 5">S08</strain>
    </source>
</reference>
<evidence type="ECO:0000313" key="4">
    <source>
        <dbReference type="EMBL" id="BDG70258.1"/>
    </source>
</evidence>